<evidence type="ECO:0000256" key="5">
    <source>
        <dbReference type="ARBA" id="ARBA00022692"/>
    </source>
</evidence>
<keyword evidence="9 13" id="KW-0406">Ion transport</keyword>
<comment type="subcellular location">
    <subcellularLocation>
        <location evidence="1 13">Mitochondrion membrane</location>
        <topology evidence="1 13">Single-pass membrane protein</topology>
    </subcellularLocation>
</comment>
<comment type="similarity">
    <text evidence="2 13">Belongs to the ATPase protein 8 family.</text>
</comment>
<evidence type="ECO:0000256" key="2">
    <source>
        <dbReference type="ARBA" id="ARBA00008892"/>
    </source>
</evidence>
<dbReference type="Pfam" id="PF00895">
    <property type="entry name" value="ATP-synt_8"/>
    <property type="match status" value="1"/>
</dbReference>
<accession>A0A0U2EU57</accession>
<evidence type="ECO:0000256" key="1">
    <source>
        <dbReference type="ARBA" id="ARBA00004304"/>
    </source>
</evidence>
<dbReference type="GO" id="GO:0045259">
    <property type="term" value="C:proton-transporting ATP synthase complex"/>
    <property type="evidence" value="ECO:0007669"/>
    <property type="project" value="UniProtKB-KW"/>
</dbReference>
<gene>
    <name evidence="15" type="primary">ATP8</name>
</gene>
<dbReference type="InterPro" id="IPR001421">
    <property type="entry name" value="ATP8_metazoa"/>
</dbReference>
<dbReference type="EMBL" id="KR013226">
    <property type="protein sequence ID" value="AKS10911.1"/>
    <property type="molecule type" value="Genomic_DNA"/>
</dbReference>
<dbReference type="GO" id="GO:0031966">
    <property type="term" value="C:mitochondrial membrane"/>
    <property type="evidence" value="ECO:0007669"/>
    <property type="project" value="UniProtKB-SubCell"/>
</dbReference>
<keyword evidence="6 13" id="KW-0375">Hydrogen ion transport</keyword>
<dbReference type="CTD" id="4509"/>
<evidence type="ECO:0000256" key="10">
    <source>
        <dbReference type="ARBA" id="ARBA00023128"/>
    </source>
</evidence>
<evidence type="ECO:0000256" key="11">
    <source>
        <dbReference type="ARBA" id="ARBA00023136"/>
    </source>
</evidence>
<evidence type="ECO:0000256" key="12">
    <source>
        <dbReference type="ARBA" id="ARBA00023310"/>
    </source>
</evidence>
<evidence type="ECO:0000256" key="8">
    <source>
        <dbReference type="ARBA" id="ARBA00022990"/>
    </source>
</evidence>
<dbReference type="AlphaFoldDB" id="A0A0U2EU57"/>
<dbReference type="GO" id="GO:0015078">
    <property type="term" value="F:proton transmembrane transporter activity"/>
    <property type="evidence" value="ECO:0007669"/>
    <property type="project" value="InterPro"/>
</dbReference>
<dbReference type="PANTHER" id="PTHR13722:SF0">
    <property type="entry name" value="ATP SYNTHASE PROTEIN 8"/>
    <property type="match status" value="1"/>
</dbReference>
<protein>
    <recommendedName>
        <fullName evidence="13">ATP synthase complex subunit 8</fullName>
    </recommendedName>
</protein>
<keyword evidence="12" id="KW-0066">ATP synthesis</keyword>
<evidence type="ECO:0000256" key="6">
    <source>
        <dbReference type="ARBA" id="ARBA00022781"/>
    </source>
</evidence>
<evidence type="ECO:0000313" key="15">
    <source>
        <dbReference type="EMBL" id="AKS10911.1"/>
    </source>
</evidence>
<feature type="transmembrane region" description="Helical" evidence="14">
    <location>
        <begin position="6"/>
        <end position="24"/>
    </location>
</feature>
<name>A0A0U2EU57_9RODE</name>
<keyword evidence="8" id="KW-0007">Acetylation</keyword>
<sequence length="67" mass="7826">MPQLDTSTWFMTMISSIITLFILFQLKLSAQDFPHPPMTKAMKTLNTKTPWEQKWTKTYLPLSLPLP</sequence>
<keyword evidence="5 13" id="KW-0812">Transmembrane</keyword>
<reference evidence="15" key="1">
    <citation type="journal article" date="2015" name="Mitochondrial DNA">
        <title>The complete mitochondrial genome of Meriones libycus (Rodentia: Cricetidae) and its phylogenetic analysis.</title>
        <authorList>
            <person name="Luo G."/>
            <person name="Liao J."/>
        </authorList>
    </citation>
    <scope>NUCLEOTIDE SEQUENCE</scope>
</reference>
<dbReference type="GeneID" id="25193830"/>
<evidence type="ECO:0000256" key="7">
    <source>
        <dbReference type="ARBA" id="ARBA00022989"/>
    </source>
</evidence>
<evidence type="ECO:0000256" key="13">
    <source>
        <dbReference type="RuleBase" id="RU003661"/>
    </source>
</evidence>
<keyword evidence="7 14" id="KW-1133">Transmembrane helix</keyword>
<dbReference type="GO" id="GO:0015986">
    <property type="term" value="P:proton motive force-driven ATP synthesis"/>
    <property type="evidence" value="ECO:0007669"/>
    <property type="project" value="InterPro"/>
</dbReference>
<evidence type="ECO:0000256" key="9">
    <source>
        <dbReference type="ARBA" id="ARBA00023065"/>
    </source>
</evidence>
<evidence type="ECO:0000256" key="14">
    <source>
        <dbReference type="SAM" id="Phobius"/>
    </source>
</evidence>
<proteinExistence type="inferred from homology"/>
<dbReference type="PANTHER" id="PTHR13722">
    <property type="entry name" value="ATP SYNTHASE PROTEIN 8"/>
    <property type="match status" value="1"/>
</dbReference>
<keyword evidence="11 14" id="KW-0472">Membrane</keyword>
<evidence type="ECO:0000256" key="4">
    <source>
        <dbReference type="ARBA" id="ARBA00022547"/>
    </source>
</evidence>
<keyword evidence="3 13" id="KW-0813">Transport</keyword>
<dbReference type="RefSeq" id="YP_009161636.1">
    <property type="nucleotide sequence ID" value="NC_027683.1"/>
</dbReference>
<keyword evidence="10 13" id="KW-0496">Mitochondrion</keyword>
<evidence type="ECO:0000256" key="3">
    <source>
        <dbReference type="ARBA" id="ARBA00022448"/>
    </source>
</evidence>
<keyword evidence="4 13" id="KW-0138">CF(0)</keyword>
<organism evidence="15">
    <name type="scientific">Meriones libycus</name>
    <name type="common">Libyan jird</name>
    <dbReference type="NCBI Taxonomy" id="298886"/>
    <lineage>
        <taxon>Eukaryota</taxon>
        <taxon>Metazoa</taxon>
        <taxon>Chordata</taxon>
        <taxon>Craniata</taxon>
        <taxon>Vertebrata</taxon>
        <taxon>Euteleostomi</taxon>
        <taxon>Mammalia</taxon>
        <taxon>Eutheria</taxon>
        <taxon>Euarchontoglires</taxon>
        <taxon>Glires</taxon>
        <taxon>Rodentia</taxon>
        <taxon>Myomorpha</taxon>
        <taxon>Muroidea</taxon>
        <taxon>Muridae</taxon>
        <taxon>Gerbillinae</taxon>
        <taxon>Meriones</taxon>
    </lineage>
</organism>
<dbReference type="InterPro" id="IPR039017">
    <property type="entry name" value="ATP8_mammal"/>
</dbReference>
<geneLocation type="mitochondrion" evidence="15"/>